<feature type="domain" description="Glycosyltransferase subfamily 4-like N-terminal" evidence="1">
    <location>
        <begin position="13"/>
        <end position="171"/>
    </location>
</feature>
<accession>A0A1I6L603</accession>
<dbReference type="PANTHER" id="PTHR12526">
    <property type="entry name" value="GLYCOSYLTRANSFERASE"/>
    <property type="match status" value="1"/>
</dbReference>
<dbReference type="OrthoDB" id="9790710at2"/>
<dbReference type="EMBL" id="FOZG01000002">
    <property type="protein sequence ID" value="SFR98913.1"/>
    <property type="molecule type" value="Genomic_DNA"/>
</dbReference>
<protein>
    <submittedName>
        <fullName evidence="2">Glycosyltransferase involved in cell wall bisynthesis</fullName>
    </submittedName>
</protein>
<evidence type="ECO:0000313" key="2">
    <source>
        <dbReference type="EMBL" id="SFR98913.1"/>
    </source>
</evidence>
<dbReference type="GO" id="GO:0016757">
    <property type="term" value="F:glycosyltransferase activity"/>
    <property type="evidence" value="ECO:0007669"/>
    <property type="project" value="UniProtKB-ARBA"/>
</dbReference>
<dbReference type="CDD" id="cd03811">
    <property type="entry name" value="GT4_GT28_WabH-like"/>
    <property type="match status" value="1"/>
</dbReference>
<dbReference type="Pfam" id="PF13439">
    <property type="entry name" value="Glyco_transf_4"/>
    <property type="match status" value="1"/>
</dbReference>
<keyword evidence="3" id="KW-1185">Reference proteome</keyword>
<evidence type="ECO:0000259" key="1">
    <source>
        <dbReference type="Pfam" id="PF13439"/>
    </source>
</evidence>
<sequence length="356" mass="37138">MAHIALLLPNLVVGGAERVTLTLAAELLKLGDRVDIVLLRREGGLLDAVPAGARLIVLDAPRLRAAARPLAAYLAQERPAALLAAMWPLSSIAVWAARRSSTRVVVVEHNNMSAYARTWGSIPRALLGPTLRWSHRRAAARIAVSQGAATDLARLCGLPEDQVQAIGNPIPLPSAAPRDDTPDWGGSGRRILTVGTLKPQKNQRLLLDAFARMAQPEDRLAIVGEGEERGALERHAAALGIAAQVLLPGNAPDPGRWYASADLFVLSSDYEGLPTVLIEALGHGLTAVSTDCPSGPAEILGADGRLVPVGDAGALAAAMGAALASPDAPDAARARAARFAPERIAADYRALLLGAA</sequence>
<evidence type="ECO:0000313" key="3">
    <source>
        <dbReference type="Proteomes" id="UP000198824"/>
    </source>
</evidence>
<dbReference type="RefSeq" id="WP_093314750.1">
    <property type="nucleotide sequence ID" value="NZ_FOZG01000002.1"/>
</dbReference>
<dbReference type="SUPFAM" id="SSF53756">
    <property type="entry name" value="UDP-Glycosyltransferase/glycogen phosphorylase"/>
    <property type="match status" value="1"/>
</dbReference>
<keyword evidence="2" id="KW-0808">Transferase</keyword>
<dbReference type="Pfam" id="PF13692">
    <property type="entry name" value="Glyco_trans_1_4"/>
    <property type="match status" value="1"/>
</dbReference>
<dbReference type="Proteomes" id="UP000198824">
    <property type="component" value="Unassembled WGS sequence"/>
</dbReference>
<organism evidence="2 3">
    <name type="scientific">Sphingomonas jatrophae</name>
    <dbReference type="NCBI Taxonomy" id="1166337"/>
    <lineage>
        <taxon>Bacteria</taxon>
        <taxon>Pseudomonadati</taxon>
        <taxon>Pseudomonadota</taxon>
        <taxon>Alphaproteobacteria</taxon>
        <taxon>Sphingomonadales</taxon>
        <taxon>Sphingomonadaceae</taxon>
        <taxon>Sphingomonas</taxon>
    </lineage>
</organism>
<proteinExistence type="predicted"/>
<name>A0A1I6L603_9SPHN</name>
<dbReference type="STRING" id="1166337.SAMN05192580_2347"/>
<dbReference type="AlphaFoldDB" id="A0A1I6L603"/>
<dbReference type="Gene3D" id="3.40.50.2000">
    <property type="entry name" value="Glycogen Phosphorylase B"/>
    <property type="match status" value="2"/>
</dbReference>
<gene>
    <name evidence="2" type="ORF">SAMN05192580_2347</name>
</gene>
<reference evidence="2 3" key="1">
    <citation type="submission" date="2016-10" db="EMBL/GenBank/DDBJ databases">
        <authorList>
            <person name="de Groot N.N."/>
        </authorList>
    </citation>
    <scope>NUCLEOTIDE SEQUENCE [LARGE SCALE GENOMIC DNA]</scope>
    <source>
        <strain evidence="2 3">S5-249</strain>
    </source>
</reference>
<dbReference type="InterPro" id="IPR028098">
    <property type="entry name" value="Glyco_trans_4-like_N"/>
</dbReference>